<name>A0A919EX08_9ACTN</name>
<gene>
    <name evidence="2" type="ORF">GCM10018980_28240</name>
</gene>
<dbReference type="EMBL" id="BNBF01000007">
    <property type="protein sequence ID" value="GHG48175.1"/>
    <property type="molecule type" value="Genomic_DNA"/>
</dbReference>
<reference evidence="3" key="1">
    <citation type="journal article" date="2019" name="Int. J. Syst. Evol. Microbiol.">
        <title>The Global Catalogue of Microorganisms (GCM) 10K type strain sequencing project: providing services to taxonomists for standard genome sequencing and annotation.</title>
        <authorList>
            <consortium name="The Broad Institute Genomics Platform"/>
            <consortium name="The Broad Institute Genome Sequencing Center for Infectious Disease"/>
            <person name="Wu L."/>
            <person name="Ma J."/>
        </authorList>
    </citation>
    <scope>NUCLEOTIDE SEQUENCE [LARGE SCALE GENOMIC DNA]</scope>
    <source>
        <strain evidence="3">JCM 4253</strain>
    </source>
</reference>
<evidence type="ECO:0000313" key="2">
    <source>
        <dbReference type="EMBL" id="GHG48175.1"/>
    </source>
</evidence>
<accession>A0A919EX08</accession>
<protein>
    <submittedName>
        <fullName evidence="2">Uncharacterized protein</fullName>
    </submittedName>
</protein>
<feature type="compositionally biased region" description="Low complexity" evidence="1">
    <location>
        <begin position="14"/>
        <end position="36"/>
    </location>
</feature>
<comment type="caution">
    <text evidence="2">The sequence shown here is derived from an EMBL/GenBank/DDBJ whole genome shotgun (WGS) entry which is preliminary data.</text>
</comment>
<proteinExistence type="predicted"/>
<evidence type="ECO:0000256" key="1">
    <source>
        <dbReference type="SAM" id="MobiDB-lite"/>
    </source>
</evidence>
<dbReference type="Proteomes" id="UP000619355">
    <property type="component" value="Unassembled WGS sequence"/>
</dbReference>
<feature type="region of interest" description="Disordered" evidence="1">
    <location>
        <begin position="1"/>
        <end position="60"/>
    </location>
</feature>
<keyword evidence="3" id="KW-1185">Reference proteome</keyword>
<organism evidence="2 3">
    <name type="scientific">Streptomyces capoamus</name>
    <dbReference type="NCBI Taxonomy" id="68183"/>
    <lineage>
        <taxon>Bacteria</taxon>
        <taxon>Bacillati</taxon>
        <taxon>Actinomycetota</taxon>
        <taxon>Actinomycetes</taxon>
        <taxon>Kitasatosporales</taxon>
        <taxon>Streptomycetaceae</taxon>
        <taxon>Streptomyces</taxon>
    </lineage>
</organism>
<sequence>MDGRAGAALGHADPAGAPARIRPGSGARARRPGSAPTAQVELRGTTLPVPLGPAPGAEPLRTVRHQVPWALSPAAQM</sequence>
<dbReference type="AlphaFoldDB" id="A0A919EX08"/>
<evidence type="ECO:0000313" key="3">
    <source>
        <dbReference type="Proteomes" id="UP000619355"/>
    </source>
</evidence>